<proteinExistence type="predicted"/>
<evidence type="ECO:0000313" key="1">
    <source>
        <dbReference type="EMBL" id="BAS78211.1"/>
    </source>
</evidence>
<name>A0A0P0VHX4_ORYSJ</name>
<reference evidence="1 2" key="3">
    <citation type="journal article" date="2013" name="Rice">
        <title>Improvement of the Oryza sativa Nipponbare reference genome using next generation sequence and optical map data.</title>
        <authorList>
            <person name="Kawahara Y."/>
            <person name="de la Bastide M."/>
            <person name="Hamilton J.P."/>
            <person name="Kanamori H."/>
            <person name="McCombie W.R."/>
            <person name="Ouyang S."/>
            <person name="Schwartz D.C."/>
            <person name="Tanaka T."/>
            <person name="Wu J."/>
            <person name="Zhou S."/>
            <person name="Childs K.L."/>
            <person name="Davidson R.M."/>
            <person name="Lin H."/>
            <person name="Quesada-Ocampo L."/>
            <person name="Vaillancourt B."/>
            <person name="Sakai H."/>
            <person name="Lee S.S."/>
            <person name="Kim J."/>
            <person name="Numa H."/>
            <person name="Itoh T."/>
            <person name="Buell C.R."/>
            <person name="Matsumoto T."/>
        </authorList>
    </citation>
    <scope>NUCLEOTIDE SEQUENCE [LARGE SCALE GENOMIC DNA]</scope>
    <source>
        <strain evidence="2">cv. Nipponbare</strain>
    </source>
</reference>
<organism evidence="1 2">
    <name type="scientific">Oryza sativa subsp. japonica</name>
    <name type="common">Rice</name>
    <dbReference type="NCBI Taxonomy" id="39947"/>
    <lineage>
        <taxon>Eukaryota</taxon>
        <taxon>Viridiplantae</taxon>
        <taxon>Streptophyta</taxon>
        <taxon>Embryophyta</taxon>
        <taxon>Tracheophyta</taxon>
        <taxon>Spermatophyta</taxon>
        <taxon>Magnoliopsida</taxon>
        <taxon>Liliopsida</taxon>
        <taxon>Poales</taxon>
        <taxon>Poaceae</taxon>
        <taxon>BOP clade</taxon>
        <taxon>Oryzoideae</taxon>
        <taxon>Oryzeae</taxon>
        <taxon>Oryzinae</taxon>
        <taxon>Oryza</taxon>
        <taxon>Oryza sativa</taxon>
    </lineage>
</organism>
<dbReference type="PaxDb" id="39947-A0A0P0VHX4"/>
<reference evidence="1 2" key="2">
    <citation type="journal article" date="2013" name="Plant Cell Physiol.">
        <title>Rice Annotation Project Database (RAP-DB): an integrative and interactive database for rice genomics.</title>
        <authorList>
            <person name="Sakai H."/>
            <person name="Lee S.S."/>
            <person name="Tanaka T."/>
            <person name="Numa H."/>
            <person name="Kim J."/>
            <person name="Kawahara Y."/>
            <person name="Wakimoto H."/>
            <person name="Yang C.C."/>
            <person name="Iwamoto M."/>
            <person name="Abe T."/>
            <person name="Yamada Y."/>
            <person name="Muto A."/>
            <person name="Inokuchi H."/>
            <person name="Ikemura T."/>
            <person name="Matsumoto T."/>
            <person name="Sasaki T."/>
            <person name="Itoh T."/>
        </authorList>
    </citation>
    <scope>NUCLEOTIDE SEQUENCE [LARGE SCALE GENOMIC DNA]</scope>
    <source>
        <strain evidence="2">cv. Nipponbare</strain>
    </source>
</reference>
<protein>
    <submittedName>
        <fullName evidence="1">Os02g0293950 protein</fullName>
    </submittedName>
</protein>
<reference evidence="2" key="1">
    <citation type="journal article" date="2005" name="Nature">
        <title>The map-based sequence of the rice genome.</title>
        <authorList>
            <consortium name="International rice genome sequencing project (IRGSP)"/>
            <person name="Matsumoto T."/>
            <person name="Wu J."/>
            <person name="Kanamori H."/>
            <person name="Katayose Y."/>
            <person name="Fujisawa M."/>
            <person name="Namiki N."/>
            <person name="Mizuno H."/>
            <person name="Yamamoto K."/>
            <person name="Antonio B.A."/>
            <person name="Baba T."/>
            <person name="Sakata K."/>
            <person name="Nagamura Y."/>
            <person name="Aoki H."/>
            <person name="Arikawa K."/>
            <person name="Arita K."/>
            <person name="Bito T."/>
            <person name="Chiden Y."/>
            <person name="Fujitsuka N."/>
            <person name="Fukunaka R."/>
            <person name="Hamada M."/>
            <person name="Harada C."/>
            <person name="Hayashi A."/>
            <person name="Hijishita S."/>
            <person name="Honda M."/>
            <person name="Hosokawa S."/>
            <person name="Ichikawa Y."/>
            <person name="Idonuma A."/>
            <person name="Iijima M."/>
            <person name="Ikeda M."/>
            <person name="Ikeno M."/>
            <person name="Ito K."/>
            <person name="Ito S."/>
            <person name="Ito T."/>
            <person name="Ito Y."/>
            <person name="Ito Y."/>
            <person name="Iwabuchi A."/>
            <person name="Kamiya K."/>
            <person name="Karasawa W."/>
            <person name="Kurita K."/>
            <person name="Katagiri S."/>
            <person name="Kikuta A."/>
            <person name="Kobayashi H."/>
            <person name="Kobayashi N."/>
            <person name="Machita K."/>
            <person name="Maehara T."/>
            <person name="Masukawa M."/>
            <person name="Mizubayashi T."/>
            <person name="Mukai Y."/>
            <person name="Nagasaki H."/>
            <person name="Nagata Y."/>
            <person name="Naito S."/>
            <person name="Nakashima M."/>
            <person name="Nakama Y."/>
            <person name="Nakamichi Y."/>
            <person name="Nakamura M."/>
            <person name="Meguro A."/>
            <person name="Negishi M."/>
            <person name="Ohta I."/>
            <person name="Ohta T."/>
            <person name="Okamoto M."/>
            <person name="Ono N."/>
            <person name="Saji S."/>
            <person name="Sakaguchi M."/>
            <person name="Sakai K."/>
            <person name="Shibata M."/>
            <person name="Shimokawa T."/>
            <person name="Song J."/>
            <person name="Takazaki Y."/>
            <person name="Terasawa K."/>
            <person name="Tsugane M."/>
            <person name="Tsuji K."/>
            <person name="Ueda S."/>
            <person name="Waki K."/>
            <person name="Yamagata H."/>
            <person name="Yamamoto M."/>
            <person name="Yamamoto S."/>
            <person name="Yamane H."/>
            <person name="Yoshiki S."/>
            <person name="Yoshihara R."/>
            <person name="Yukawa K."/>
            <person name="Zhong H."/>
            <person name="Yano M."/>
            <person name="Yuan Q."/>
            <person name="Ouyang S."/>
            <person name="Liu J."/>
            <person name="Jones K.M."/>
            <person name="Gansberger K."/>
            <person name="Moffat K."/>
            <person name="Hill J."/>
            <person name="Bera J."/>
            <person name="Fadrosh D."/>
            <person name="Jin S."/>
            <person name="Johri S."/>
            <person name="Kim M."/>
            <person name="Overton L."/>
            <person name="Reardon M."/>
            <person name="Tsitrin T."/>
            <person name="Vuong H."/>
            <person name="Weaver B."/>
            <person name="Ciecko A."/>
            <person name="Tallon L."/>
            <person name="Jackson J."/>
            <person name="Pai G."/>
            <person name="Aken S.V."/>
            <person name="Utterback T."/>
            <person name="Reidmuller S."/>
            <person name="Feldblyum T."/>
            <person name="Hsiao J."/>
            <person name="Zismann V."/>
            <person name="Iobst S."/>
            <person name="de Vazeille A.R."/>
            <person name="Buell C.R."/>
            <person name="Ying K."/>
            <person name="Li Y."/>
            <person name="Lu T."/>
            <person name="Huang Y."/>
            <person name="Zhao Q."/>
            <person name="Feng Q."/>
            <person name="Zhang L."/>
            <person name="Zhu J."/>
            <person name="Weng Q."/>
            <person name="Mu J."/>
            <person name="Lu Y."/>
            <person name="Fan D."/>
            <person name="Liu Y."/>
            <person name="Guan J."/>
            <person name="Zhang Y."/>
            <person name="Yu S."/>
            <person name="Liu X."/>
            <person name="Zhang Y."/>
            <person name="Hong G."/>
            <person name="Han B."/>
            <person name="Choisne N."/>
            <person name="Demange N."/>
            <person name="Orjeda G."/>
            <person name="Samain S."/>
            <person name="Cattolico L."/>
            <person name="Pelletier E."/>
            <person name="Couloux A."/>
            <person name="Segurens B."/>
            <person name="Wincker P."/>
            <person name="D'Hont A."/>
            <person name="Scarpelli C."/>
            <person name="Weissenbach J."/>
            <person name="Salanoubat M."/>
            <person name="Quetier F."/>
            <person name="Yu Y."/>
            <person name="Kim H.R."/>
            <person name="Rambo T."/>
            <person name="Currie J."/>
            <person name="Collura K."/>
            <person name="Luo M."/>
            <person name="Yang T."/>
            <person name="Ammiraju J.S.S."/>
            <person name="Engler F."/>
            <person name="Soderlund C."/>
            <person name="Wing R.A."/>
            <person name="Palmer L.E."/>
            <person name="de la Bastide M."/>
            <person name="Spiegel L."/>
            <person name="Nascimento L."/>
            <person name="Zutavern T."/>
            <person name="O'Shaughnessy A."/>
            <person name="Dike S."/>
            <person name="Dedhia N."/>
            <person name="Preston R."/>
            <person name="Balija V."/>
            <person name="McCombie W.R."/>
            <person name="Chow T."/>
            <person name="Chen H."/>
            <person name="Chung M."/>
            <person name="Chen C."/>
            <person name="Shaw J."/>
            <person name="Wu H."/>
            <person name="Hsiao K."/>
            <person name="Chao Y."/>
            <person name="Chu M."/>
            <person name="Cheng C."/>
            <person name="Hour A."/>
            <person name="Lee P."/>
            <person name="Lin S."/>
            <person name="Lin Y."/>
            <person name="Liou J."/>
            <person name="Liu S."/>
            <person name="Hsing Y."/>
            <person name="Raghuvanshi S."/>
            <person name="Mohanty A."/>
            <person name="Bharti A.K."/>
            <person name="Gaur A."/>
            <person name="Gupta V."/>
            <person name="Kumar D."/>
            <person name="Ravi V."/>
            <person name="Vij S."/>
            <person name="Kapur A."/>
            <person name="Khurana P."/>
            <person name="Khurana P."/>
            <person name="Khurana J.P."/>
            <person name="Tyagi A.K."/>
            <person name="Gaikwad K."/>
            <person name="Singh A."/>
            <person name="Dalal V."/>
            <person name="Srivastava S."/>
            <person name="Dixit A."/>
            <person name="Pal A.K."/>
            <person name="Ghazi I.A."/>
            <person name="Yadav M."/>
            <person name="Pandit A."/>
            <person name="Bhargava A."/>
            <person name="Sureshbabu K."/>
            <person name="Batra K."/>
            <person name="Sharma T.R."/>
            <person name="Mohapatra T."/>
            <person name="Singh N.K."/>
            <person name="Messing J."/>
            <person name="Nelson A.B."/>
            <person name="Fuks G."/>
            <person name="Kavchok S."/>
            <person name="Keizer G."/>
            <person name="Linton E."/>
            <person name="Llaca V."/>
            <person name="Song R."/>
            <person name="Tanyolac B."/>
            <person name="Young S."/>
            <person name="Ho-Il K."/>
            <person name="Hahn J.H."/>
            <person name="Sangsakoo G."/>
            <person name="Vanavichit A."/>
            <person name="de Mattos Luiz.A.T."/>
            <person name="Zimmer P.D."/>
            <person name="Malone G."/>
            <person name="Dellagostin O."/>
            <person name="de Oliveira A.C."/>
            <person name="Bevan M."/>
            <person name="Bancroft I."/>
            <person name="Minx P."/>
            <person name="Cordum H."/>
            <person name="Wilson R."/>
            <person name="Cheng Z."/>
            <person name="Jin W."/>
            <person name="Jiang J."/>
            <person name="Leong S.A."/>
            <person name="Iwama H."/>
            <person name="Gojobori T."/>
            <person name="Itoh T."/>
            <person name="Niimura Y."/>
            <person name="Fujii Y."/>
            <person name="Habara T."/>
            <person name="Sakai H."/>
            <person name="Sato Y."/>
            <person name="Wilson G."/>
            <person name="Kumar K."/>
            <person name="McCouch S."/>
            <person name="Juretic N."/>
            <person name="Hoen D."/>
            <person name="Wright S."/>
            <person name="Bruskiewich R."/>
            <person name="Bureau T."/>
            <person name="Miyao A."/>
            <person name="Hirochika H."/>
            <person name="Nishikawa T."/>
            <person name="Kadowaki K."/>
            <person name="Sugiura M."/>
            <person name="Burr B."/>
            <person name="Sasaki T."/>
        </authorList>
    </citation>
    <scope>NUCLEOTIDE SEQUENCE [LARGE SCALE GENOMIC DNA]</scope>
    <source>
        <strain evidence="2">cv. Nipponbare</strain>
    </source>
</reference>
<evidence type="ECO:0000313" key="2">
    <source>
        <dbReference type="Proteomes" id="UP000059680"/>
    </source>
</evidence>
<dbReference type="InParanoid" id="A0A0P0VHX4"/>
<dbReference type="AlphaFoldDB" id="A0A0P0VHX4"/>
<dbReference type="Proteomes" id="UP000059680">
    <property type="component" value="Chromosome 2"/>
</dbReference>
<keyword evidence="2" id="KW-1185">Reference proteome</keyword>
<accession>A0A0P0VHX4</accession>
<sequence length="120" mass="12447">MWPNSAFHERNCLPHSVHGGASPVGDEHLARATMACSGRAAAGGASDSVSVVSSWRGGGGIGSHGSAGGGDGGAGGGGGECCCAMVGWERERRGEEVWVWEWKFWRWWWGGRDSACARGG</sequence>
<dbReference type="EMBL" id="AP014958">
    <property type="protein sequence ID" value="BAS78211.1"/>
    <property type="molecule type" value="Genomic_DNA"/>
</dbReference>
<gene>
    <name evidence="1" type="ordered locus">Os02g0293950</name>
    <name evidence="1" type="ORF">OSNPB_020293950</name>
</gene>